<evidence type="ECO:0000313" key="1">
    <source>
        <dbReference type="EMBL" id="KKQ36000.1"/>
    </source>
</evidence>
<gene>
    <name evidence="1" type="ORF">US50_C0001G0002</name>
</gene>
<dbReference type="EMBL" id="LBTF01000001">
    <property type="protein sequence ID" value="KKQ36000.1"/>
    <property type="molecule type" value="Genomic_DNA"/>
</dbReference>
<sequence length="224" mass="26099">MKNLIFFFGIIFSFCIFGQKNENTSIGAIGSQKNQETIKQWKIWKTVKYTNHKSSNEVKKSFAEKGILYRSSCVFYADKKFMRRAKFTENTKEEIINLVLLSPQELGVKDSGMVSYSKICRSAKRLGLKLCTPNIAIALREQYLNQSDREGERIFLAMNIKKSFLVTTDFNPFRPRWPFYLFNERMLCSVYIDFNRNPVLNVTGIDDDASFFYSDEKIVFSLPN</sequence>
<dbReference type="AlphaFoldDB" id="A0A0G0HBR3"/>
<evidence type="ECO:0000313" key="2">
    <source>
        <dbReference type="Proteomes" id="UP000033876"/>
    </source>
</evidence>
<reference evidence="1 2" key="1">
    <citation type="journal article" date="2015" name="Nature">
        <title>rRNA introns, odd ribosomes, and small enigmatic genomes across a large radiation of phyla.</title>
        <authorList>
            <person name="Brown C.T."/>
            <person name="Hug L.A."/>
            <person name="Thomas B.C."/>
            <person name="Sharon I."/>
            <person name="Castelle C.J."/>
            <person name="Singh A."/>
            <person name="Wilkins M.J."/>
            <person name="Williams K.H."/>
            <person name="Banfield J.F."/>
        </authorList>
    </citation>
    <scope>NUCLEOTIDE SEQUENCE [LARGE SCALE GENOMIC DNA]</scope>
</reference>
<protein>
    <submittedName>
        <fullName evidence="1">Uncharacterized protein</fullName>
    </submittedName>
</protein>
<comment type="caution">
    <text evidence="1">The sequence shown here is derived from an EMBL/GenBank/DDBJ whole genome shotgun (WGS) entry which is preliminary data.</text>
</comment>
<organism evidence="1 2">
    <name type="scientific">Candidatus Nomurabacteria bacterium GW2011_GWB1_37_5</name>
    <dbReference type="NCBI Taxonomy" id="1618742"/>
    <lineage>
        <taxon>Bacteria</taxon>
        <taxon>Candidatus Nomuraibacteriota</taxon>
    </lineage>
</organism>
<name>A0A0G0HBR3_9BACT</name>
<dbReference type="Proteomes" id="UP000033876">
    <property type="component" value="Unassembled WGS sequence"/>
</dbReference>
<accession>A0A0G0HBR3</accession>
<proteinExistence type="predicted"/>